<dbReference type="PANTHER" id="PTHR11070:SF3">
    <property type="entry name" value="DNA 3'-5' HELICASE"/>
    <property type="match status" value="1"/>
</dbReference>
<feature type="region of interest" description="Disordered" evidence="1">
    <location>
        <begin position="429"/>
        <end position="457"/>
    </location>
</feature>
<evidence type="ECO:0000256" key="1">
    <source>
        <dbReference type="SAM" id="MobiDB-lite"/>
    </source>
</evidence>
<dbReference type="AlphaFoldDB" id="A0A1T1AYC8"/>
<dbReference type="GO" id="GO:0005524">
    <property type="term" value="F:ATP binding"/>
    <property type="evidence" value="ECO:0007669"/>
    <property type="project" value="InterPro"/>
</dbReference>
<dbReference type="PANTHER" id="PTHR11070">
    <property type="entry name" value="UVRD / RECB / PCRA DNA HELICASE FAMILY MEMBER"/>
    <property type="match status" value="1"/>
</dbReference>
<dbReference type="InterPro" id="IPR027417">
    <property type="entry name" value="P-loop_NTPase"/>
</dbReference>
<dbReference type="Proteomes" id="UP000190750">
    <property type="component" value="Unassembled WGS sequence"/>
</dbReference>
<evidence type="ECO:0000313" key="3">
    <source>
        <dbReference type="Proteomes" id="UP000190750"/>
    </source>
</evidence>
<dbReference type="GO" id="GO:0043138">
    <property type="term" value="F:3'-5' DNA helicase activity"/>
    <property type="evidence" value="ECO:0007669"/>
    <property type="project" value="TreeGrafter"/>
</dbReference>
<dbReference type="Gene3D" id="3.40.50.300">
    <property type="entry name" value="P-loop containing nucleotide triphosphate hydrolases"/>
    <property type="match status" value="2"/>
</dbReference>
<keyword evidence="3" id="KW-1185">Reference proteome</keyword>
<dbReference type="GO" id="GO:0005829">
    <property type="term" value="C:cytosol"/>
    <property type="evidence" value="ECO:0007669"/>
    <property type="project" value="TreeGrafter"/>
</dbReference>
<dbReference type="OrthoDB" id="384988at2"/>
<dbReference type="InterPro" id="IPR000212">
    <property type="entry name" value="DNA_helicase_UvrD/REP"/>
</dbReference>
<dbReference type="STRING" id="28066.RF819_07650"/>
<gene>
    <name evidence="2" type="ORF">RF819_07650</name>
</gene>
<evidence type="ECO:0000313" key="2">
    <source>
        <dbReference type="EMBL" id="OOV08968.1"/>
    </source>
</evidence>
<dbReference type="SUPFAM" id="SSF52540">
    <property type="entry name" value="P-loop containing nucleoside triphosphate hydrolases"/>
    <property type="match status" value="1"/>
</dbReference>
<dbReference type="GO" id="GO:0000725">
    <property type="term" value="P:recombinational repair"/>
    <property type="evidence" value="ECO:0007669"/>
    <property type="project" value="TreeGrafter"/>
</dbReference>
<comment type="caution">
    <text evidence="2">The sequence shown here is derived from an EMBL/GenBank/DDBJ whole genome shotgun (WGS) entry which is preliminary data.</text>
</comment>
<organism evidence="2 3">
    <name type="scientific">Rhodoferax fermentans</name>
    <dbReference type="NCBI Taxonomy" id="28066"/>
    <lineage>
        <taxon>Bacteria</taxon>
        <taxon>Pseudomonadati</taxon>
        <taxon>Pseudomonadota</taxon>
        <taxon>Betaproteobacteria</taxon>
        <taxon>Burkholderiales</taxon>
        <taxon>Comamonadaceae</taxon>
        <taxon>Rhodoferax</taxon>
    </lineage>
</organism>
<dbReference type="EMBL" id="MTJN01000002">
    <property type="protein sequence ID" value="OOV08968.1"/>
    <property type="molecule type" value="Genomic_DNA"/>
</dbReference>
<keyword evidence="2" id="KW-0347">Helicase</keyword>
<dbReference type="GO" id="GO:0003677">
    <property type="term" value="F:DNA binding"/>
    <property type="evidence" value="ECO:0007669"/>
    <property type="project" value="InterPro"/>
</dbReference>
<keyword evidence="2" id="KW-0067">ATP-binding</keyword>
<dbReference type="RefSeq" id="WP_078366828.1">
    <property type="nucleotide sequence ID" value="NZ_MTJN01000002.1"/>
</dbReference>
<keyword evidence="2" id="KW-0378">Hydrolase</keyword>
<sequence>MALETPSPAIEAAQNAQKRVNECIDQHQCFRLEAGAGAGKTYSLVQALKRLISERGSDYLRRGQKVACITYTNVAKREISQEIDEHPAVLVDTIHAFCWGCMSQFQSALRTEVGKLERHTEKIAEAGGVGKRRIEYDLGYFGIHDDRITLYHDDIPELMARFLAMPKFQQVFTASYPVVFIDEYQDTNSEFMGALATHFLEPKKGPLIGLFGDHWQTIYRDDFDLAALPNVEAVDKGANFRSVPAVVDMLNRLRPSLPQVVDDESAEGEARAFHANSYTGERTDTAHSKQDTPADVTRAYVAALRKQLEAEGWDFSPAVTKVLMLTHAALAAEQGYPSIVEIFKSHQDAISKLDDATLEFLGRVVEPTCAAYKAKKYGQMFDLLGRAGTLNKPSEKQAWADDMKSLDALRESGTVGEVLDLLKKTRRPRMPDNVTRREDEMAAFDPDAGEPEKPSVNRHRRLRDVKYQEVVNLVRFVDGFTPFATQHSVKGAEFENVLVVFGGGWNHYNWPRMLEYMAAGAKPTAAHQKGFNRARNLFYVSVSRPKRRLAVLFTQTMSDKSLGVLNTLFANKVAVVNLP</sequence>
<keyword evidence="2" id="KW-0547">Nucleotide-binding</keyword>
<protein>
    <submittedName>
        <fullName evidence="2">DNA helicase II</fullName>
    </submittedName>
</protein>
<reference evidence="2 3" key="1">
    <citation type="submission" date="2017-01" db="EMBL/GenBank/DDBJ databases">
        <title>Genome sequencing of Rhodoferax fermentans JCM 7819.</title>
        <authorList>
            <person name="Kim Y.J."/>
            <person name="Farh M.E.-A."/>
            <person name="Yang D.-C."/>
        </authorList>
    </citation>
    <scope>NUCLEOTIDE SEQUENCE [LARGE SCALE GENOMIC DNA]</scope>
    <source>
        <strain evidence="2 3">JCM 7819</strain>
    </source>
</reference>
<proteinExistence type="predicted"/>
<name>A0A1T1AYC8_RHOFE</name>
<dbReference type="Pfam" id="PF13245">
    <property type="entry name" value="AAA_19"/>
    <property type="match status" value="1"/>
</dbReference>
<accession>A0A1T1AYC8</accession>